<dbReference type="Pfam" id="PF00338">
    <property type="entry name" value="Ribosomal_S10"/>
    <property type="match status" value="1"/>
</dbReference>
<dbReference type="Proteomes" id="UP000002313">
    <property type="component" value="Chromosome XI"/>
</dbReference>
<dbReference type="Gene3D" id="3.30.70.600">
    <property type="entry name" value="Ribosomal protein S10 domain"/>
    <property type="match status" value="1"/>
</dbReference>
<dbReference type="InterPro" id="IPR036838">
    <property type="entry name" value="Ribosomal_uS10_dom_sf"/>
</dbReference>
<dbReference type="HOGENOM" id="CLU_122625_2_0_1"/>
<dbReference type="SUPFAM" id="SSF54999">
    <property type="entry name" value="Ribosomal protein S10"/>
    <property type="match status" value="1"/>
</dbReference>
<dbReference type="GO" id="GO:0005840">
    <property type="term" value="C:ribosome"/>
    <property type="evidence" value="ECO:0007669"/>
    <property type="project" value="UniProtKB-KW"/>
</dbReference>
<gene>
    <name evidence="4" type="ORF">Eint_110590</name>
</gene>
<proteinExistence type="predicted"/>
<dbReference type="AlphaFoldDB" id="E0SAD4"/>
<dbReference type="GeneID" id="9699627"/>
<evidence type="ECO:0000313" key="4">
    <source>
        <dbReference type="EMBL" id="ADM12559.1"/>
    </source>
</evidence>
<dbReference type="SMART" id="SM01403">
    <property type="entry name" value="Ribosomal_S10"/>
    <property type="match status" value="1"/>
</dbReference>
<sequence>MDVEMKKQDIDVTVSMETMKVCIDMASLEEKRINKVCREFYEYGKTFIDNLERETVLPKKIESITTLRNPSGQGTKKWSRYKMIVHLRNFYLEATHQQLEKVVQFLRNFPHVEINLSIQN</sequence>
<dbReference type="VEuPathDB" id="MicrosporidiaDB:Eint_110590"/>
<evidence type="ECO:0000256" key="1">
    <source>
        <dbReference type="ARBA" id="ARBA00022980"/>
    </source>
</evidence>
<evidence type="ECO:0000313" key="5">
    <source>
        <dbReference type="Proteomes" id="UP000002313"/>
    </source>
</evidence>
<dbReference type="EMBL" id="CP001952">
    <property type="protein sequence ID" value="ADM12559.1"/>
    <property type="molecule type" value="Genomic_DNA"/>
</dbReference>
<dbReference type="OrthoDB" id="10248551at2759"/>
<dbReference type="RefSeq" id="XP_003073919.1">
    <property type="nucleotide sequence ID" value="XM_003073873.1"/>
</dbReference>
<evidence type="ECO:0000256" key="2">
    <source>
        <dbReference type="ARBA" id="ARBA00023274"/>
    </source>
</evidence>
<organism evidence="4 5">
    <name type="scientific">Encephalitozoon intestinalis (strain ATCC 50506)</name>
    <name type="common">Microsporidian parasite</name>
    <name type="synonym">Septata intestinalis</name>
    <dbReference type="NCBI Taxonomy" id="876142"/>
    <lineage>
        <taxon>Eukaryota</taxon>
        <taxon>Fungi</taxon>
        <taxon>Fungi incertae sedis</taxon>
        <taxon>Microsporidia</taxon>
        <taxon>Unikaryonidae</taxon>
        <taxon>Encephalitozoon</taxon>
    </lineage>
</organism>
<name>E0SAD4_ENCIT</name>
<feature type="domain" description="Small ribosomal subunit protein uS10" evidence="3">
    <location>
        <begin position="22"/>
        <end position="117"/>
    </location>
</feature>
<accession>E0SAD4</accession>
<keyword evidence="5" id="KW-1185">Reference proteome</keyword>
<protein>
    <submittedName>
        <fullName evidence="4">Ribosomal protein S10-like protein</fullName>
    </submittedName>
</protein>
<dbReference type="InterPro" id="IPR027486">
    <property type="entry name" value="Ribosomal_uS10_dom"/>
</dbReference>
<dbReference type="GO" id="GO:1990904">
    <property type="term" value="C:ribonucleoprotein complex"/>
    <property type="evidence" value="ECO:0007669"/>
    <property type="project" value="UniProtKB-KW"/>
</dbReference>
<reference evidence="4 5" key="1">
    <citation type="journal article" date="2010" name="Nat. Commun.">
        <title>The complete sequence of the smallest known nuclear genome from the microsporidian Encephalitozoon intestinalis.</title>
        <authorList>
            <person name="Corradi N."/>
            <person name="Pombert J.-F."/>
            <person name="Farinelli L."/>
            <person name="Didier E.S."/>
            <person name="Keeling P.J."/>
        </authorList>
    </citation>
    <scope>NUCLEOTIDE SEQUENCE [LARGE SCALE GENOMIC DNA]</scope>
    <source>
        <strain evidence="4 5">ATCC 50506</strain>
    </source>
</reference>
<keyword evidence="1" id="KW-0689">Ribosomal protein</keyword>
<dbReference type="KEGG" id="ein:Eint_110590"/>
<reference evidence="4 5" key="2">
    <citation type="journal article" date="2012" name="Proc. Natl. Acad. Sci. U.S.A.">
        <title>Gain and loss of multiple functionally related, horizontally transferred genes in the reduced genomes of two microsporidian parasites.</title>
        <authorList>
            <person name="Pombert J.-F."/>
            <person name="Selman M."/>
            <person name="Burki F."/>
            <person name="Bardell F.T."/>
            <person name="Farinelli L."/>
            <person name="Solter L.F."/>
            <person name="Whitman D.W."/>
            <person name="Weiss L.M."/>
            <person name="Corradi N."/>
            <person name="Keeling P.J."/>
        </authorList>
    </citation>
    <scope>NUCLEOTIDE SEQUENCE [LARGE SCALE GENOMIC DNA]</scope>
    <source>
        <strain evidence="4 5">ATCC 50506</strain>
    </source>
</reference>
<evidence type="ECO:0000259" key="3">
    <source>
        <dbReference type="SMART" id="SM01403"/>
    </source>
</evidence>
<keyword evidence="2" id="KW-0687">Ribonucleoprotein</keyword>